<comment type="similarity">
    <text evidence="2">Belongs to the NOC2 family.</text>
</comment>
<gene>
    <name evidence="5" type="ORF">RJ639_019430</name>
</gene>
<keyword evidence="6" id="KW-1185">Reference proteome</keyword>
<comment type="caution">
    <text evidence="5">The sequence shown here is derived from an EMBL/GenBank/DDBJ whole genome shotgun (WGS) entry which is preliminary data.</text>
</comment>
<dbReference type="GO" id="GO:0005730">
    <property type="term" value="C:nucleolus"/>
    <property type="evidence" value="ECO:0007669"/>
    <property type="project" value="TreeGrafter"/>
</dbReference>
<dbReference type="GO" id="GO:0030691">
    <property type="term" value="C:Noc2p-Noc3p complex"/>
    <property type="evidence" value="ECO:0007669"/>
    <property type="project" value="TreeGrafter"/>
</dbReference>
<dbReference type="PANTHER" id="PTHR12687">
    <property type="entry name" value="NUCLEOLAR COMPLEX 2 AND RAD4-RELATED"/>
    <property type="match status" value="1"/>
</dbReference>
<feature type="region of interest" description="Disordered" evidence="4">
    <location>
        <begin position="86"/>
        <end position="105"/>
    </location>
</feature>
<feature type="non-terminal residue" evidence="5">
    <location>
        <position position="1"/>
    </location>
</feature>
<evidence type="ECO:0000256" key="4">
    <source>
        <dbReference type="SAM" id="MobiDB-lite"/>
    </source>
</evidence>
<dbReference type="Proteomes" id="UP001188597">
    <property type="component" value="Unassembled WGS sequence"/>
</dbReference>
<dbReference type="AlphaFoldDB" id="A0AA88V9T0"/>
<feature type="region of interest" description="Disordered" evidence="4">
    <location>
        <begin position="1"/>
        <end position="64"/>
    </location>
</feature>
<sequence length="728" mass="82663">TSNMGKLGKKARKFAKKNLQSVYRRQRKTKAMFKKRSSSKDEKDNAETQTMNPVEVSIGRSTDGEHTWQTSLDAIFAEDDSDVAADASDSDGFLSEDSSTPLVAESDSDKYLEDSSGFSTVLTQNKEVQDELAVQKKKLDRTTFLLEIRDSQVHNLSGSIAIAMPYRIVSFLVEDPEFCKFLKSYSKSVEKSRNEMQYSDEDETSNDIGVDLLVEDAAAVNRGKVLTSSIIDSWCKLVTEEHSEPALINLLNAYRAACRYGSESTGLPDTGSCRGIPDSETFCNILMFVLREADNMFRSLLKIPSSNCKKETILELKSTSKWKFFKPLVKSYLRSTLYLLNQVTNSEILAFTLNQLRASIIFFAAFPSLLRRFVKITVHLWAGGGPLSSPSFLIIRDVASVFSSTSFDSCLIKTYKAYISRCEVLEIANIRHIEFLRNSFVELCSLDVEKSFSKAFLSIQQLLKMLQHGLRTKAEEAVKKTCSWQYVNCIDLWVMFISANARSYDLQTLLYMTIQLINGVAYLFPGPRYFPLKVKCIQWLNRLSSSSGIFIPVASLVLDLMEYKNGKEGGNSGNPFHATSYLKLPKHWLKSQKFQEECVISAMELLSVHFAQWSYHISFPELATIALIRLRKFYETTTIEGLRRVVKRLIDQVEQNVEFVQKKRDEVAFSPKDHQAVDSFLQLEKGSLNSPFTQYYKSVMEKAALRNLQKNEQRCNLPEPVFMISPLC</sequence>
<evidence type="ECO:0008006" key="7">
    <source>
        <dbReference type="Google" id="ProtNLM"/>
    </source>
</evidence>
<dbReference type="GO" id="GO:0005654">
    <property type="term" value="C:nucleoplasm"/>
    <property type="evidence" value="ECO:0007669"/>
    <property type="project" value="TreeGrafter"/>
</dbReference>
<dbReference type="Pfam" id="PF03715">
    <property type="entry name" value="Noc2"/>
    <property type="match status" value="1"/>
</dbReference>
<organism evidence="5 6">
    <name type="scientific">Escallonia herrerae</name>
    <dbReference type="NCBI Taxonomy" id="1293975"/>
    <lineage>
        <taxon>Eukaryota</taxon>
        <taxon>Viridiplantae</taxon>
        <taxon>Streptophyta</taxon>
        <taxon>Embryophyta</taxon>
        <taxon>Tracheophyta</taxon>
        <taxon>Spermatophyta</taxon>
        <taxon>Magnoliopsida</taxon>
        <taxon>eudicotyledons</taxon>
        <taxon>Gunneridae</taxon>
        <taxon>Pentapetalae</taxon>
        <taxon>asterids</taxon>
        <taxon>campanulids</taxon>
        <taxon>Escalloniales</taxon>
        <taxon>Escalloniaceae</taxon>
        <taxon>Escallonia</taxon>
    </lineage>
</organism>
<accession>A0AA88V9T0</accession>
<evidence type="ECO:0000313" key="5">
    <source>
        <dbReference type="EMBL" id="KAK3003095.1"/>
    </source>
</evidence>
<keyword evidence="3" id="KW-0539">Nucleus</keyword>
<feature type="compositionally biased region" description="Basic residues" evidence="4">
    <location>
        <begin position="7"/>
        <end position="16"/>
    </location>
</feature>
<evidence type="ECO:0000256" key="3">
    <source>
        <dbReference type="ARBA" id="ARBA00023242"/>
    </source>
</evidence>
<evidence type="ECO:0000256" key="2">
    <source>
        <dbReference type="ARBA" id="ARBA00005907"/>
    </source>
</evidence>
<protein>
    <recommendedName>
        <fullName evidence="7">Nucleolar complex protein 2 homolog</fullName>
    </recommendedName>
</protein>
<feature type="compositionally biased region" description="Basic residues" evidence="4">
    <location>
        <begin position="24"/>
        <end position="37"/>
    </location>
</feature>
<evidence type="ECO:0000313" key="6">
    <source>
        <dbReference type="Proteomes" id="UP001188597"/>
    </source>
</evidence>
<evidence type="ECO:0000256" key="1">
    <source>
        <dbReference type="ARBA" id="ARBA00004123"/>
    </source>
</evidence>
<comment type="subcellular location">
    <subcellularLocation>
        <location evidence="1">Nucleus</location>
    </subcellularLocation>
</comment>
<dbReference type="GO" id="GO:0042273">
    <property type="term" value="P:ribosomal large subunit biogenesis"/>
    <property type="evidence" value="ECO:0007669"/>
    <property type="project" value="TreeGrafter"/>
</dbReference>
<dbReference type="InterPro" id="IPR005343">
    <property type="entry name" value="Noc2"/>
</dbReference>
<reference evidence="5" key="1">
    <citation type="submission" date="2022-12" db="EMBL/GenBank/DDBJ databases">
        <title>Draft genome assemblies for two species of Escallonia (Escalloniales).</title>
        <authorList>
            <person name="Chanderbali A."/>
            <person name="Dervinis C."/>
            <person name="Anghel I."/>
            <person name="Soltis D."/>
            <person name="Soltis P."/>
            <person name="Zapata F."/>
        </authorList>
    </citation>
    <scope>NUCLEOTIDE SEQUENCE</scope>
    <source>
        <strain evidence="5">UCBG64.0493</strain>
        <tissue evidence="5">Leaf</tissue>
    </source>
</reference>
<dbReference type="EMBL" id="JAVXUP010002471">
    <property type="protein sequence ID" value="KAK3003095.1"/>
    <property type="molecule type" value="Genomic_DNA"/>
</dbReference>
<name>A0AA88V9T0_9ASTE</name>
<dbReference type="PANTHER" id="PTHR12687:SF8">
    <property type="entry name" value="PROTEIN REBELOTE"/>
    <property type="match status" value="1"/>
</dbReference>
<proteinExistence type="inferred from homology"/>
<dbReference type="GO" id="GO:0030690">
    <property type="term" value="C:Noc1p-Noc2p complex"/>
    <property type="evidence" value="ECO:0007669"/>
    <property type="project" value="TreeGrafter"/>
</dbReference>